<comment type="caution">
    <text evidence="1">The sequence shown here is derived from an EMBL/GenBank/DDBJ whole genome shotgun (WGS) entry which is preliminary data.</text>
</comment>
<dbReference type="AlphaFoldDB" id="A0A1V3JQ16"/>
<dbReference type="Proteomes" id="UP000188602">
    <property type="component" value="Unassembled WGS sequence"/>
</dbReference>
<sequence length="106" mass="12580">MLNNQKNIALFYSDYDIPESFLPYLENNIFKLRVVNPVDELKNPFSYNIIYKDKYIKDVNYLVELLKEAAGEFNPMVEREIGRLLGYDKDDIEFYITNCYSNGLFI</sequence>
<organism evidence="1 2">
    <name type="scientific">Rodentibacter myodis</name>
    <dbReference type="NCBI Taxonomy" id="1907939"/>
    <lineage>
        <taxon>Bacteria</taxon>
        <taxon>Pseudomonadati</taxon>
        <taxon>Pseudomonadota</taxon>
        <taxon>Gammaproteobacteria</taxon>
        <taxon>Pasteurellales</taxon>
        <taxon>Pasteurellaceae</taxon>
        <taxon>Rodentibacter</taxon>
    </lineage>
</organism>
<dbReference type="STRING" id="1907939.BKL49_06835"/>
<proteinExistence type="predicted"/>
<evidence type="ECO:0008006" key="3">
    <source>
        <dbReference type="Google" id="ProtNLM"/>
    </source>
</evidence>
<dbReference type="OrthoDB" id="6711216at2"/>
<protein>
    <recommendedName>
        <fullName evidence="3">Hemocin immunity protein</fullName>
    </recommendedName>
</protein>
<name>A0A1V3JQ16_9PAST</name>
<reference evidence="1 2" key="1">
    <citation type="submission" date="2016-10" db="EMBL/GenBank/DDBJ databases">
        <title>Rodentibacter gen. nov. and new species.</title>
        <authorList>
            <person name="Christensen H."/>
        </authorList>
    </citation>
    <scope>NUCLEOTIDE SEQUENCE [LARGE SCALE GENOMIC DNA]</scope>
    <source>
        <strain evidence="1 2">Ac151</strain>
    </source>
</reference>
<dbReference type="EMBL" id="MLHQ01000015">
    <property type="protein sequence ID" value="OOF58663.1"/>
    <property type="molecule type" value="Genomic_DNA"/>
</dbReference>
<evidence type="ECO:0000313" key="2">
    <source>
        <dbReference type="Proteomes" id="UP000188602"/>
    </source>
</evidence>
<gene>
    <name evidence="1" type="ORF">BKL49_06835</name>
</gene>
<accession>A0A1V3JQ16</accession>
<keyword evidence="2" id="KW-1185">Reference proteome</keyword>
<evidence type="ECO:0000313" key="1">
    <source>
        <dbReference type="EMBL" id="OOF58663.1"/>
    </source>
</evidence>